<accession>A0ABQ1WKD7</accession>
<evidence type="ECO:0000313" key="2">
    <source>
        <dbReference type="Proteomes" id="UP000601361"/>
    </source>
</evidence>
<comment type="caution">
    <text evidence="1">The sequence shown here is derived from an EMBL/GenBank/DDBJ whole genome shotgun (WGS) entry which is preliminary data.</text>
</comment>
<dbReference type="PROSITE" id="PS51257">
    <property type="entry name" value="PROKAR_LIPOPROTEIN"/>
    <property type="match status" value="1"/>
</dbReference>
<name>A0ABQ1WKD7_9BACT</name>
<organism evidence="1 2">
    <name type="scientific">Hymenobacter glacieicola</name>
    <dbReference type="NCBI Taxonomy" id="1562124"/>
    <lineage>
        <taxon>Bacteria</taxon>
        <taxon>Pseudomonadati</taxon>
        <taxon>Bacteroidota</taxon>
        <taxon>Cytophagia</taxon>
        <taxon>Cytophagales</taxon>
        <taxon>Hymenobacteraceae</taxon>
        <taxon>Hymenobacter</taxon>
    </lineage>
</organism>
<dbReference type="Proteomes" id="UP000601361">
    <property type="component" value="Unassembled WGS sequence"/>
</dbReference>
<reference evidence="2" key="1">
    <citation type="journal article" date="2019" name="Int. J. Syst. Evol. Microbiol.">
        <title>The Global Catalogue of Microorganisms (GCM) 10K type strain sequencing project: providing services to taxonomists for standard genome sequencing and annotation.</title>
        <authorList>
            <consortium name="The Broad Institute Genomics Platform"/>
            <consortium name="The Broad Institute Genome Sequencing Center for Infectious Disease"/>
            <person name="Wu L."/>
            <person name="Ma J."/>
        </authorList>
    </citation>
    <scope>NUCLEOTIDE SEQUENCE [LARGE SCALE GENOMIC DNA]</scope>
    <source>
        <strain evidence="2">CGMCC 1.12990</strain>
    </source>
</reference>
<dbReference type="RefSeq" id="WP_188556619.1">
    <property type="nucleotide sequence ID" value="NZ_BMGS01000002.1"/>
</dbReference>
<protein>
    <recommendedName>
        <fullName evidence="3">Lipoprotein</fullName>
    </recommendedName>
</protein>
<evidence type="ECO:0008006" key="3">
    <source>
        <dbReference type="Google" id="ProtNLM"/>
    </source>
</evidence>
<gene>
    <name evidence="1" type="ORF">GCM10011378_08980</name>
</gene>
<keyword evidence="2" id="KW-1185">Reference proteome</keyword>
<sequence length="155" mass="16765">MKTTATLLASALTLLSGCITPVDDLDTCPAVEYAVKSLESEYGCADTRRQLGVNLSETHTIIRSQAEFDQQVSGPCHPQIDFTKYDLVIGKKGLANGNAGIKYSLLRECSGAQLVLRVVFNQGLTTEAPNLTYHALVPKLAAGQELKVDIEINNR</sequence>
<dbReference type="EMBL" id="BMGS01000002">
    <property type="protein sequence ID" value="GGG34806.1"/>
    <property type="molecule type" value="Genomic_DNA"/>
</dbReference>
<evidence type="ECO:0000313" key="1">
    <source>
        <dbReference type="EMBL" id="GGG34806.1"/>
    </source>
</evidence>
<proteinExistence type="predicted"/>